<name>A0A6J5LFG3_9CAUD</name>
<dbReference type="GO" id="GO:0016787">
    <property type="term" value="F:hydrolase activity"/>
    <property type="evidence" value="ECO:0007669"/>
    <property type="project" value="UniProtKB-KW"/>
</dbReference>
<sequence length="167" mass="20134">MRDIYIISDTHFGHENILKFVDSKEKPLREFYDVHHMNEHMVECWNKTVKDNDIVYHLGDVYFGKGYEMLSRLNGRKRLILGNHDDGKSKYLQETFEKILMWREFKEFDCILTHVPIHESALYKRKYNLHGHVHKGSHRGLIQDKRYINCCVEVRDYMPVHIEELVK</sequence>
<dbReference type="InterPro" id="IPR029052">
    <property type="entry name" value="Metallo-depent_PP-like"/>
</dbReference>
<organism evidence="1">
    <name type="scientific">uncultured Caudovirales phage</name>
    <dbReference type="NCBI Taxonomy" id="2100421"/>
    <lineage>
        <taxon>Viruses</taxon>
        <taxon>Duplodnaviria</taxon>
        <taxon>Heunggongvirae</taxon>
        <taxon>Uroviricota</taxon>
        <taxon>Caudoviricetes</taxon>
        <taxon>Peduoviridae</taxon>
        <taxon>Maltschvirus</taxon>
        <taxon>Maltschvirus maltsch</taxon>
    </lineage>
</organism>
<proteinExistence type="predicted"/>
<dbReference type="SUPFAM" id="SSF56300">
    <property type="entry name" value="Metallo-dependent phosphatases"/>
    <property type="match status" value="1"/>
</dbReference>
<evidence type="ECO:0000313" key="1">
    <source>
        <dbReference type="EMBL" id="CAB4131680.1"/>
    </source>
</evidence>
<accession>A0A6J5LFG3</accession>
<protein>
    <submittedName>
        <fullName evidence="1">COG4186 Predicted phosphoesterase or phosphohydrolase</fullName>
    </submittedName>
</protein>
<gene>
    <name evidence="1" type="ORF">UFOVP132_207</name>
</gene>
<dbReference type="Gene3D" id="3.60.21.10">
    <property type="match status" value="1"/>
</dbReference>
<dbReference type="EMBL" id="LR796247">
    <property type="protein sequence ID" value="CAB4131680.1"/>
    <property type="molecule type" value="Genomic_DNA"/>
</dbReference>
<keyword evidence="1" id="KW-0378">Hydrolase</keyword>
<reference evidence="1" key="1">
    <citation type="submission" date="2020-04" db="EMBL/GenBank/DDBJ databases">
        <authorList>
            <person name="Chiriac C."/>
            <person name="Salcher M."/>
            <person name="Ghai R."/>
            <person name="Kavagutti S V."/>
        </authorList>
    </citation>
    <scope>NUCLEOTIDE SEQUENCE</scope>
</reference>